<dbReference type="AlphaFoldDB" id="A0A392VXM2"/>
<organism evidence="1 2">
    <name type="scientific">Trifolium medium</name>
    <dbReference type="NCBI Taxonomy" id="97028"/>
    <lineage>
        <taxon>Eukaryota</taxon>
        <taxon>Viridiplantae</taxon>
        <taxon>Streptophyta</taxon>
        <taxon>Embryophyta</taxon>
        <taxon>Tracheophyta</taxon>
        <taxon>Spermatophyta</taxon>
        <taxon>Magnoliopsida</taxon>
        <taxon>eudicotyledons</taxon>
        <taxon>Gunneridae</taxon>
        <taxon>Pentapetalae</taxon>
        <taxon>rosids</taxon>
        <taxon>fabids</taxon>
        <taxon>Fabales</taxon>
        <taxon>Fabaceae</taxon>
        <taxon>Papilionoideae</taxon>
        <taxon>50 kb inversion clade</taxon>
        <taxon>NPAAA clade</taxon>
        <taxon>Hologalegina</taxon>
        <taxon>IRL clade</taxon>
        <taxon>Trifolieae</taxon>
        <taxon>Trifolium</taxon>
    </lineage>
</organism>
<protein>
    <submittedName>
        <fullName evidence="1">Uncharacterized protein</fullName>
    </submittedName>
</protein>
<feature type="non-terminal residue" evidence="1">
    <location>
        <position position="28"/>
    </location>
</feature>
<evidence type="ECO:0000313" key="2">
    <source>
        <dbReference type="Proteomes" id="UP000265520"/>
    </source>
</evidence>
<reference evidence="1 2" key="1">
    <citation type="journal article" date="2018" name="Front. Plant Sci.">
        <title>Red Clover (Trifolium pratense) and Zigzag Clover (T. medium) - A Picture of Genomic Similarities and Differences.</title>
        <authorList>
            <person name="Dluhosova J."/>
            <person name="Istvanek J."/>
            <person name="Nedelnik J."/>
            <person name="Repkova J."/>
        </authorList>
    </citation>
    <scope>NUCLEOTIDE SEQUENCE [LARGE SCALE GENOMIC DNA]</scope>
    <source>
        <strain evidence="2">cv. 10/8</strain>
        <tissue evidence="1">Leaf</tissue>
    </source>
</reference>
<dbReference type="EMBL" id="LXQA011294561">
    <property type="protein sequence ID" value="MCI92229.1"/>
    <property type="molecule type" value="Genomic_DNA"/>
</dbReference>
<comment type="caution">
    <text evidence="1">The sequence shown here is derived from an EMBL/GenBank/DDBJ whole genome shotgun (WGS) entry which is preliminary data.</text>
</comment>
<proteinExistence type="predicted"/>
<accession>A0A392VXM2</accession>
<sequence length="28" mass="2943">MGQRLAQQTVLLLIGTPRAHEPARSAAG</sequence>
<evidence type="ECO:0000313" key="1">
    <source>
        <dbReference type="EMBL" id="MCI92229.1"/>
    </source>
</evidence>
<name>A0A392VXM2_9FABA</name>
<keyword evidence="2" id="KW-1185">Reference proteome</keyword>
<dbReference type="Proteomes" id="UP000265520">
    <property type="component" value="Unassembled WGS sequence"/>
</dbReference>